<evidence type="ECO:0000313" key="3">
    <source>
        <dbReference type="Proteomes" id="UP001159363"/>
    </source>
</evidence>
<dbReference type="EMBL" id="JARBHB010000016">
    <property type="protein sequence ID" value="KAJ8866319.1"/>
    <property type="molecule type" value="Genomic_DNA"/>
</dbReference>
<accession>A0ABQ9G1F0</accession>
<feature type="region of interest" description="Disordered" evidence="1">
    <location>
        <begin position="76"/>
        <end position="151"/>
    </location>
</feature>
<comment type="caution">
    <text evidence="2">The sequence shown here is derived from an EMBL/GenBank/DDBJ whole genome shotgun (WGS) entry which is preliminary data.</text>
</comment>
<keyword evidence="3" id="KW-1185">Reference proteome</keyword>
<feature type="region of interest" description="Disordered" evidence="1">
    <location>
        <begin position="268"/>
        <end position="288"/>
    </location>
</feature>
<evidence type="ECO:0000313" key="2">
    <source>
        <dbReference type="EMBL" id="KAJ8866319.1"/>
    </source>
</evidence>
<reference evidence="2 3" key="1">
    <citation type="submission" date="2023-02" db="EMBL/GenBank/DDBJ databases">
        <title>LHISI_Scaffold_Assembly.</title>
        <authorList>
            <person name="Stuart O.P."/>
            <person name="Cleave R."/>
            <person name="Magrath M.J.L."/>
            <person name="Mikheyev A.S."/>
        </authorList>
    </citation>
    <scope>NUCLEOTIDE SEQUENCE [LARGE SCALE GENOMIC DNA]</scope>
    <source>
        <strain evidence="2">Daus_M_001</strain>
        <tissue evidence="2">Leg muscle</tissue>
    </source>
</reference>
<organism evidence="2 3">
    <name type="scientific">Dryococelus australis</name>
    <dbReference type="NCBI Taxonomy" id="614101"/>
    <lineage>
        <taxon>Eukaryota</taxon>
        <taxon>Metazoa</taxon>
        <taxon>Ecdysozoa</taxon>
        <taxon>Arthropoda</taxon>
        <taxon>Hexapoda</taxon>
        <taxon>Insecta</taxon>
        <taxon>Pterygota</taxon>
        <taxon>Neoptera</taxon>
        <taxon>Polyneoptera</taxon>
        <taxon>Phasmatodea</taxon>
        <taxon>Verophasmatodea</taxon>
        <taxon>Anareolatae</taxon>
        <taxon>Phasmatidae</taxon>
        <taxon>Eurycanthinae</taxon>
        <taxon>Dryococelus</taxon>
    </lineage>
</organism>
<dbReference type="Proteomes" id="UP001159363">
    <property type="component" value="Chromosome 15"/>
</dbReference>
<evidence type="ECO:0000256" key="1">
    <source>
        <dbReference type="SAM" id="MobiDB-lite"/>
    </source>
</evidence>
<sequence length="452" mass="49145">MPIEKSCLYGTTCSAVEDAAAVEYAQAQAARRGPRIIPTIVTLMVRALEGLRRGKQLQEGGGQVPPLYTPAAVMRSETTPRREPRGHAVGRPGDVAEPRRGAQPAVETGPARQRHTALPAPPHNPGRPRSTGESGGRRPIAPLPPPERCANTNTSLVTPLWLHLSGVRGLALRCTKIPPYRLGKKFATSAHVGPVLLRSPVRRDPVIHSRLPPTLGGTGEKTLSTNVSTRWAGGGGVAGPRGISLHAAPQWTLGFNNEVLRADKGETRWPWSSAGKQGRGKQEIPEKTRLSVASSCTIPVSCENPKKRSRNAGPLKHHQSFKAADTVGPTMSWSRRADTFLRVVLSKHNLSAKCRQIIGPISVLSATVVSMTSDNGFLHGYTAYFWTSCRRRPGILPPSSRRRPRLPTIQLPQAHHLATIQRQQVWHLASIQQPQAWHLAAIQQLQIPKLVC</sequence>
<protein>
    <submittedName>
        <fullName evidence="2">Uncharacterized protein</fullName>
    </submittedName>
</protein>
<name>A0ABQ9G1F0_9NEOP</name>
<proteinExistence type="predicted"/>
<gene>
    <name evidence="2" type="ORF">PR048_032162</name>
</gene>